<dbReference type="EMBL" id="BAAARV010000025">
    <property type="protein sequence ID" value="GAA2346996.1"/>
    <property type="molecule type" value="Genomic_DNA"/>
</dbReference>
<name>A0ABN3G9H3_9ACTN</name>
<accession>A0ABN3G9H3</accession>
<protein>
    <recommendedName>
        <fullName evidence="3">Tail protein</fullName>
    </recommendedName>
</protein>
<comment type="caution">
    <text evidence="1">The sequence shown here is derived from an EMBL/GenBank/DDBJ whole genome shotgun (WGS) entry which is preliminary data.</text>
</comment>
<reference evidence="1 2" key="1">
    <citation type="journal article" date="2019" name="Int. J. Syst. Evol. Microbiol.">
        <title>The Global Catalogue of Microorganisms (GCM) 10K type strain sequencing project: providing services to taxonomists for standard genome sequencing and annotation.</title>
        <authorList>
            <consortium name="The Broad Institute Genomics Platform"/>
            <consortium name="The Broad Institute Genome Sequencing Center for Infectious Disease"/>
            <person name="Wu L."/>
            <person name="Ma J."/>
        </authorList>
    </citation>
    <scope>NUCLEOTIDE SEQUENCE [LARGE SCALE GENOMIC DNA]</scope>
    <source>
        <strain evidence="1 2">JCM 3272</strain>
    </source>
</reference>
<keyword evidence="2" id="KW-1185">Reference proteome</keyword>
<dbReference type="Proteomes" id="UP001501444">
    <property type="component" value="Unassembled WGS sequence"/>
</dbReference>
<evidence type="ECO:0000313" key="1">
    <source>
        <dbReference type="EMBL" id="GAA2346996.1"/>
    </source>
</evidence>
<gene>
    <name evidence="1" type="ORF">GCM10010170_034140</name>
</gene>
<evidence type="ECO:0008006" key="3">
    <source>
        <dbReference type="Google" id="ProtNLM"/>
    </source>
</evidence>
<proteinExistence type="predicted"/>
<organism evidence="1 2">
    <name type="scientific">Dactylosporangium salmoneum</name>
    <dbReference type="NCBI Taxonomy" id="53361"/>
    <lineage>
        <taxon>Bacteria</taxon>
        <taxon>Bacillati</taxon>
        <taxon>Actinomycetota</taxon>
        <taxon>Actinomycetes</taxon>
        <taxon>Micromonosporales</taxon>
        <taxon>Micromonosporaceae</taxon>
        <taxon>Dactylosporangium</taxon>
    </lineage>
</organism>
<sequence>MAAFYRYLFCDAATGVLIEELPLDCQSFSATISGAGQCTGTLTLGDLGPARWQLATIPKRSLLVIQRDDQIVWSGIIMRRRATNGGTAAEITAETLEGWLARQEIQADLTFSNVDKFDIVRGLVAHVAAQAGGNMRLDTGANTAGFGDTISYLGKDSTKLADAISKLAEPTPGFEYTVTWTRSAGVFTPHLALATPALSAAVDPIVLEYPGSLTDYDYPEDGANAPNVVTAVGSEMVGVPLIARVEDTTGELAAGVPRFPGQLAAKDETDWVRLNARATTALQAGLADSVVPTAELRGDADPSFGSFPIGVAVRLRATSLYHPAGVNGRPGLDVVRRVTGWTVTPGRGEKVTLALGAATGKVAVPPSQRDVATYLRELDRRMRSVETRM</sequence>
<evidence type="ECO:0000313" key="2">
    <source>
        <dbReference type="Proteomes" id="UP001501444"/>
    </source>
</evidence>